<feature type="domain" description="Acyl-CoA thioesterase-like N-terminal HotDog" evidence="4">
    <location>
        <begin position="34"/>
        <end position="109"/>
    </location>
</feature>
<feature type="domain" description="Acyl-CoA thioesterase 2 C-terminal" evidence="3">
    <location>
        <begin position="151"/>
        <end position="281"/>
    </location>
</feature>
<dbReference type="PANTHER" id="PTHR11066:SF34">
    <property type="entry name" value="ACYL-COENZYME A THIOESTERASE 8"/>
    <property type="match status" value="1"/>
</dbReference>
<dbReference type="Gene3D" id="2.40.160.210">
    <property type="entry name" value="Acyl-CoA thioesterase, double hotdog domain"/>
    <property type="match status" value="1"/>
</dbReference>
<dbReference type="InterPro" id="IPR003703">
    <property type="entry name" value="Acyl_CoA_thio"/>
</dbReference>
<dbReference type="SUPFAM" id="SSF54637">
    <property type="entry name" value="Thioesterase/thiol ester dehydrase-isomerase"/>
    <property type="match status" value="2"/>
</dbReference>
<reference evidence="5 6" key="1">
    <citation type="submission" date="2024-04" db="EMBL/GenBank/DDBJ databases">
        <title>Draft genome sequence of Pseudophaeobacter arcticus NBRC 116598.</title>
        <authorList>
            <person name="Miyakawa T."/>
            <person name="Kusuya Y."/>
            <person name="Miura T."/>
        </authorList>
    </citation>
    <scope>NUCLEOTIDE SEQUENCE [LARGE SCALE GENOMIC DNA]</scope>
    <source>
        <strain evidence="5 6">SU-CL00105</strain>
    </source>
</reference>
<proteinExistence type="inferred from homology"/>
<evidence type="ECO:0000259" key="3">
    <source>
        <dbReference type="Pfam" id="PF02551"/>
    </source>
</evidence>
<comment type="similarity">
    <text evidence="1">Belongs to the C/M/P thioester hydrolase family.</text>
</comment>
<name>A0ABQ0AQR1_9RHOB</name>
<dbReference type="InterPro" id="IPR049449">
    <property type="entry name" value="TesB_ACOT8-like_N"/>
</dbReference>
<gene>
    <name evidence="5" type="ORF">NBRC116598_36580</name>
</gene>
<accession>A0ABQ0AQR1</accession>
<evidence type="ECO:0000256" key="2">
    <source>
        <dbReference type="ARBA" id="ARBA00022801"/>
    </source>
</evidence>
<dbReference type="CDD" id="cd03444">
    <property type="entry name" value="Thioesterase_II_repeat1"/>
    <property type="match status" value="1"/>
</dbReference>
<keyword evidence="2" id="KW-0378">Hydrolase</keyword>
<dbReference type="Proteomes" id="UP001441944">
    <property type="component" value="Unassembled WGS sequence"/>
</dbReference>
<dbReference type="RefSeq" id="WP_353402012.1">
    <property type="nucleotide sequence ID" value="NZ_BAABWU010000019.1"/>
</dbReference>
<dbReference type="CDD" id="cd03445">
    <property type="entry name" value="Thioesterase_II_repeat2"/>
    <property type="match status" value="1"/>
</dbReference>
<evidence type="ECO:0000313" key="5">
    <source>
        <dbReference type="EMBL" id="GAA6198213.1"/>
    </source>
</evidence>
<evidence type="ECO:0000256" key="1">
    <source>
        <dbReference type="ARBA" id="ARBA00006538"/>
    </source>
</evidence>
<dbReference type="Pfam" id="PF13622">
    <property type="entry name" value="4HBT_3"/>
    <property type="match status" value="1"/>
</dbReference>
<dbReference type="Pfam" id="PF02551">
    <property type="entry name" value="Acyl_CoA_thio"/>
    <property type="match status" value="1"/>
</dbReference>
<evidence type="ECO:0000259" key="4">
    <source>
        <dbReference type="Pfam" id="PF13622"/>
    </source>
</evidence>
<sequence length="288" mass="32110">MTDAGSVLLNLLDLEELDTNLYRGVGSGGETPMRIYGGQVIAQALAAAYASVPERLCHSLHAYFIRPGDPSKPVIYEVDPARDGGSFTTRRVTAIQNGRQILNLAASFHLVESGWEHQHEMPDVPAPDGLLSRDELHRQHAHRIAEDQYAEFIKERPFEIRDIEPRDPLDPEITSDINHMWIRMEAAKGAGPQLQHVLMAYASDFGLLGSALRPHGLTWHKPEAMTASLDHAMWFHAPVQFENWHLYTMDSPFGGGGRGFNRGSIYTQDGQLVASVAQEGLMRPIKER</sequence>
<keyword evidence="6" id="KW-1185">Reference proteome</keyword>
<evidence type="ECO:0000313" key="6">
    <source>
        <dbReference type="Proteomes" id="UP001441944"/>
    </source>
</evidence>
<organism evidence="5 6">
    <name type="scientific">Pseudophaeobacter arcticus</name>
    <dbReference type="NCBI Taxonomy" id="385492"/>
    <lineage>
        <taxon>Bacteria</taxon>
        <taxon>Pseudomonadati</taxon>
        <taxon>Pseudomonadota</taxon>
        <taxon>Alphaproteobacteria</taxon>
        <taxon>Rhodobacterales</taxon>
        <taxon>Paracoccaceae</taxon>
        <taxon>Pseudophaeobacter</taxon>
    </lineage>
</organism>
<dbReference type="PANTHER" id="PTHR11066">
    <property type="entry name" value="ACYL-COA THIOESTERASE"/>
    <property type="match status" value="1"/>
</dbReference>
<dbReference type="InterPro" id="IPR029069">
    <property type="entry name" value="HotDog_dom_sf"/>
</dbReference>
<dbReference type="InterPro" id="IPR025652">
    <property type="entry name" value="TesB_C"/>
</dbReference>
<dbReference type="InterPro" id="IPR042171">
    <property type="entry name" value="Acyl-CoA_hotdog"/>
</dbReference>
<comment type="caution">
    <text evidence="5">The sequence shown here is derived from an EMBL/GenBank/DDBJ whole genome shotgun (WGS) entry which is preliminary data.</text>
</comment>
<protein>
    <submittedName>
        <fullName evidence="5">Acyl-CoA thioesterase II</fullName>
    </submittedName>
</protein>
<dbReference type="EMBL" id="BAABWU010000019">
    <property type="protein sequence ID" value="GAA6198213.1"/>
    <property type="molecule type" value="Genomic_DNA"/>
</dbReference>